<reference evidence="2" key="1">
    <citation type="journal article" date="2019" name="bioRxiv">
        <title>The Genome of the Zebra Mussel, Dreissena polymorpha: A Resource for Invasive Species Research.</title>
        <authorList>
            <person name="McCartney M.A."/>
            <person name="Auch B."/>
            <person name="Kono T."/>
            <person name="Mallez S."/>
            <person name="Zhang Y."/>
            <person name="Obille A."/>
            <person name="Becker A."/>
            <person name="Abrahante J.E."/>
            <person name="Garbe J."/>
            <person name="Badalamenti J.P."/>
            <person name="Herman A."/>
            <person name="Mangelson H."/>
            <person name="Liachko I."/>
            <person name="Sullivan S."/>
            <person name="Sone E.D."/>
            <person name="Koren S."/>
            <person name="Silverstein K.A.T."/>
            <person name="Beckman K.B."/>
            <person name="Gohl D.M."/>
        </authorList>
    </citation>
    <scope>NUCLEOTIDE SEQUENCE</scope>
    <source>
        <strain evidence="2">Duluth1</strain>
        <tissue evidence="2">Whole animal</tissue>
    </source>
</reference>
<reference evidence="2" key="2">
    <citation type="submission" date="2020-11" db="EMBL/GenBank/DDBJ databases">
        <authorList>
            <person name="McCartney M.A."/>
            <person name="Auch B."/>
            <person name="Kono T."/>
            <person name="Mallez S."/>
            <person name="Becker A."/>
            <person name="Gohl D.M."/>
            <person name="Silverstein K.A.T."/>
            <person name="Koren S."/>
            <person name="Bechman K.B."/>
            <person name="Herman A."/>
            <person name="Abrahante J.E."/>
            <person name="Garbe J."/>
        </authorList>
    </citation>
    <scope>NUCLEOTIDE SEQUENCE</scope>
    <source>
        <strain evidence="2">Duluth1</strain>
        <tissue evidence="2">Whole animal</tissue>
    </source>
</reference>
<feature type="compositionally biased region" description="Basic residues" evidence="1">
    <location>
        <begin position="1"/>
        <end position="10"/>
    </location>
</feature>
<accession>A0A9D4JV04</accession>
<proteinExistence type="predicted"/>
<evidence type="ECO:0000313" key="3">
    <source>
        <dbReference type="Proteomes" id="UP000828390"/>
    </source>
</evidence>
<comment type="caution">
    <text evidence="2">The sequence shown here is derived from an EMBL/GenBank/DDBJ whole genome shotgun (WGS) entry which is preliminary data.</text>
</comment>
<evidence type="ECO:0000256" key="1">
    <source>
        <dbReference type="SAM" id="MobiDB-lite"/>
    </source>
</evidence>
<dbReference type="AlphaFoldDB" id="A0A9D4JV04"/>
<gene>
    <name evidence="2" type="ORF">DPMN_123050</name>
</gene>
<dbReference type="Proteomes" id="UP000828390">
    <property type="component" value="Unassembled WGS sequence"/>
</dbReference>
<dbReference type="EMBL" id="JAIWYP010000005">
    <property type="protein sequence ID" value="KAH3821287.1"/>
    <property type="molecule type" value="Genomic_DNA"/>
</dbReference>
<sequence>MVSLHRRKRDGHIGTGSVENERGRDTGQYFEVMAYEDNGSVEGRRHPVRSMC</sequence>
<name>A0A9D4JV04_DREPO</name>
<protein>
    <submittedName>
        <fullName evidence="2">Uncharacterized protein</fullName>
    </submittedName>
</protein>
<organism evidence="2 3">
    <name type="scientific">Dreissena polymorpha</name>
    <name type="common">Zebra mussel</name>
    <name type="synonym">Mytilus polymorpha</name>
    <dbReference type="NCBI Taxonomy" id="45954"/>
    <lineage>
        <taxon>Eukaryota</taxon>
        <taxon>Metazoa</taxon>
        <taxon>Spiralia</taxon>
        <taxon>Lophotrochozoa</taxon>
        <taxon>Mollusca</taxon>
        <taxon>Bivalvia</taxon>
        <taxon>Autobranchia</taxon>
        <taxon>Heteroconchia</taxon>
        <taxon>Euheterodonta</taxon>
        <taxon>Imparidentia</taxon>
        <taxon>Neoheterodontei</taxon>
        <taxon>Myida</taxon>
        <taxon>Dreissenoidea</taxon>
        <taxon>Dreissenidae</taxon>
        <taxon>Dreissena</taxon>
    </lineage>
</organism>
<evidence type="ECO:0000313" key="2">
    <source>
        <dbReference type="EMBL" id="KAH3821287.1"/>
    </source>
</evidence>
<keyword evidence="3" id="KW-1185">Reference proteome</keyword>
<feature type="region of interest" description="Disordered" evidence="1">
    <location>
        <begin position="1"/>
        <end position="25"/>
    </location>
</feature>